<dbReference type="Proteomes" id="UP000829720">
    <property type="component" value="Unassembled WGS sequence"/>
</dbReference>
<proteinExistence type="predicted"/>
<evidence type="ECO:0000313" key="1">
    <source>
        <dbReference type="EMBL" id="KAI1888888.1"/>
    </source>
</evidence>
<dbReference type="EMBL" id="JAERUA010000016">
    <property type="protein sequence ID" value="KAI1888888.1"/>
    <property type="molecule type" value="Genomic_DNA"/>
</dbReference>
<organism evidence="1 2">
    <name type="scientific">Albula goreensis</name>
    <dbReference type="NCBI Taxonomy" id="1534307"/>
    <lineage>
        <taxon>Eukaryota</taxon>
        <taxon>Metazoa</taxon>
        <taxon>Chordata</taxon>
        <taxon>Craniata</taxon>
        <taxon>Vertebrata</taxon>
        <taxon>Euteleostomi</taxon>
        <taxon>Actinopterygii</taxon>
        <taxon>Neopterygii</taxon>
        <taxon>Teleostei</taxon>
        <taxon>Albuliformes</taxon>
        <taxon>Albulidae</taxon>
        <taxon>Albula</taxon>
    </lineage>
</organism>
<name>A0A8T3D2N6_9TELE</name>
<comment type="caution">
    <text evidence="1">The sequence shown here is derived from an EMBL/GenBank/DDBJ whole genome shotgun (WGS) entry which is preliminary data.</text>
</comment>
<protein>
    <submittedName>
        <fullName evidence="1">Uncharacterized protein</fullName>
    </submittedName>
</protein>
<evidence type="ECO:0000313" key="2">
    <source>
        <dbReference type="Proteomes" id="UP000829720"/>
    </source>
</evidence>
<accession>A0A8T3D2N6</accession>
<reference evidence="1" key="1">
    <citation type="submission" date="2021-01" db="EMBL/GenBank/DDBJ databases">
        <authorList>
            <person name="Zahm M."/>
            <person name="Roques C."/>
            <person name="Cabau C."/>
            <person name="Klopp C."/>
            <person name="Donnadieu C."/>
            <person name="Jouanno E."/>
            <person name="Lampietro C."/>
            <person name="Louis A."/>
            <person name="Herpin A."/>
            <person name="Echchiki A."/>
            <person name="Berthelot C."/>
            <person name="Parey E."/>
            <person name="Roest-Crollius H."/>
            <person name="Braasch I."/>
            <person name="Postlethwait J."/>
            <person name="Bobe J."/>
            <person name="Montfort J."/>
            <person name="Bouchez O."/>
            <person name="Begum T."/>
            <person name="Mejri S."/>
            <person name="Adams A."/>
            <person name="Chen W.-J."/>
            <person name="Guiguen Y."/>
        </authorList>
    </citation>
    <scope>NUCLEOTIDE SEQUENCE</scope>
    <source>
        <tissue evidence="1">Blood</tissue>
    </source>
</reference>
<dbReference type="AlphaFoldDB" id="A0A8T3D2N6"/>
<gene>
    <name evidence="1" type="ORF">AGOR_G00173400</name>
</gene>
<keyword evidence="2" id="KW-1185">Reference proteome</keyword>
<sequence length="229" mass="25639">MEDVRTAQMNKLIESISLIRLFTWFDSHCLSIHGILTWKYSTKRRQLSGSSTNSYEWNSLEEASGMSQSNFPCLPCPHRIWTLWVWQSRKWRAMLITRSMLSDKKQLKSGFLSLPLPGLTVAIMHAVCQRHGEQCGAAAANWRGDGSAPVNLSEVEPLQPSPLCTTCALHRGLCPCLRRTRGVKHEKGPVCTAPPAHAKAFHSKWLCSSPQVSLLCAPPPFTFFWSSSS</sequence>